<reference evidence="3 4" key="1">
    <citation type="journal article" date="2020" name="ISME J.">
        <title>Uncovering the hidden diversity of litter-decomposition mechanisms in mushroom-forming fungi.</title>
        <authorList>
            <person name="Floudas D."/>
            <person name="Bentzer J."/>
            <person name="Ahren D."/>
            <person name="Johansson T."/>
            <person name="Persson P."/>
            <person name="Tunlid A."/>
        </authorList>
    </citation>
    <scope>NUCLEOTIDE SEQUENCE [LARGE SCALE GENOMIC DNA]</scope>
    <source>
        <strain evidence="3 4">CBS 175.51</strain>
    </source>
</reference>
<organism evidence="3 4">
    <name type="scientific">Ephemerocybe angulata</name>
    <dbReference type="NCBI Taxonomy" id="980116"/>
    <lineage>
        <taxon>Eukaryota</taxon>
        <taxon>Fungi</taxon>
        <taxon>Dikarya</taxon>
        <taxon>Basidiomycota</taxon>
        <taxon>Agaricomycotina</taxon>
        <taxon>Agaricomycetes</taxon>
        <taxon>Agaricomycetidae</taxon>
        <taxon>Agaricales</taxon>
        <taxon>Agaricineae</taxon>
        <taxon>Psathyrellaceae</taxon>
        <taxon>Ephemerocybe</taxon>
    </lineage>
</organism>
<protein>
    <recommendedName>
        <fullName evidence="5">Transmembrane protein</fullName>
    </recommendedName>
</protein>
<keyword evidence="2" id="KW-0472">Membrane</keyword>
<proteinExistence type="predicted"/>
<dbReference type="EMBL" id="JAACJK010000165">
    <property type="protein sequence ID" value="KAF5323987.1"/>
    <property type="molecule type" value="Genomic_DNA"/>
</dbReference>
<feature type="region of interest" description="Disordered" evidence="1">
    <location>
        <begin position="352"/>
        <end position="400"/>
    </location>
</feature>
<evidence type="ECO:0008006" key="5">
    <source>
        <dbReference type="Google" id="ProtNLM"/>
    </source>
</evidence>
<feature type="transmembrane region" description="Helical" evidence="2">
    <location>
        <begin position="259"/>
        <end position="284"/>
    </location>
</feature>
<name>A0A8H5BIP9_9AGAR</name>
<keyword evidence="4" id="KW-1185">Reference proteome</keyword>
<evidence type="ECO:0000256" key="1">
    <source>
        <dbReference type="SAM" id="MobiDB-lite"/>
    </source>
</evidence>
<comment type="caution">
    <text evidence="3">The sequence shown here is derived from an EMBL/GenBank/DDBJ whole genome shotgun (WGS) entry which is preliminary data.</text>
</comment>
<keyword evidence="2" id="KW-0812">Transmembrane</keyword>
<evidence type="ECO:0000313" key="4">
    <source>
        <dbReference type="Proteomes" id="UP000541558"/>
    </source>
</evidence>
<sequence>MPSVDDSSSSVSYSGGWSLVSDSQQYQGSVHSSTSVGNTATIRFTGNSIKVYGTNPAGYAGGLIQATFIIDNQENSWTRTSHGSAYYQDFMWESGHLSDGTHTLVVRNAGTQVPLRLDYFDIEGTVAAPAMAAPQPSTSTSQAQSQPQTTKVITQTITNTASIQTTVTNTQSKTATTTTTSTTTTQTSTSSTSHTSLGQSTSSTGLVSQSLSVDRSGQTVTAFQVITTSVSGVATQVTIYPSGGGSLGATGAAASTISLGAIIGAVVGSLVFIVLLILFLVLCLRRRRRAATPAQSSYDNEGSEGMRESPPQDPFRASVIPRLSESLRPGAASKYRSQQQNVRPFARLVEVPDNDNESTSTSSAPPLLAPLNFTSNEKGGSLTSSLAPVPPSSSGHSWAASLGTNLTSPSPIVSDISTTYAESSVDEAPPAYHSGRASSLYPTGDISLAQAH</sequence>
<evidence type="ECO:0000256" key="2">
    <source>
        <dbReference type="SAM" id="Phobius"/>
    </source>
</evidence>
<feature type="region of interest" description="Disordered" evidence="1">
    <location>
        <begin position="292"/>
        <end position="316"/>
    </location>
</feature>
<dbReference type="AlphaFoldDB" id="A0A8H5BIP9"/>
<dbReference type="Gene3D" id="2.60.120.260">
    <property type="entry name" value="Galactose-binding domain-like"/>
    <property type="match status" value="1"/>
</dbReference>
<dbReference type="Proteomes" id="UP000541558">
    <property type="component" value="Unassembled WGS sequence"/>
</dbReference>
<dbReference type="OrthoDB" id="3265734at2759"/>
<feature type="region of interest" description="Disordered" evidence="1">
    <location>
        <begin position="169"/>
        <end position="204"/>
    </location>
</feature>
<feature type="compositionally biased region" description="Polar residues" evidence="1">
    <location>
        <begin position="372"/>
        <end position="400"/>
    </location>
</feature>
<evidence type="ECO:0000313" key="3">
    <source>
        <dbReference type="EMBL" id="KAF5323987.1"/>
    </source>
</evidence>
<accession>A0A8H5BIP9</accession>
<gene>
    <name evidence="3" type="ORF">D9611_008407</name>
</gene>
<keyword evidence="2" id="KW-1133">Transmembrane helix</keyword>
<feature type="region of interest" description="Disordered" evidence="1">
    <location>
        <begin position="420"/>
        <end position="452"/>
    </location>
</feature>